<accession>A0A0P1AW83</accession>
<keyword evidence="2" id="KW-1185">Reference proteome</keyword>
<name>A0A0P1AW83_PLAHL</name>
<protein>
    <submittedName>
        <fullName evidence="1">Uncharacterized protein</fullName>
    </submittedName>
</protein>
<dbReference type="Proteomes" id="UP000054928">
    <property type="component" value="Unassembled WGS sequence"/>
</dbReference>
<dbReference type="EMBL" id="CCYD01001336">
    <property type="protein sequence ID" value="CEG44902.1"/>
    <property type="molecule type" value="Genomic_DNA"/>
</dbReference>
<evidence type="ECO:0000313" key="1">
    <source>
        <dbReference type="EMBL" id="CEG44902.1"/>
    </source>
</evidence>
<proteinExistence type="predicted"/>
<sequence>MDVMCGMPDQIAIFDISEIFDVYASVENTVAAMIVLSAVKDRDFYSKSKQAKQAEAARKIEDAGSLKEALEVLGIGWKFHVEKPLSQTLSTILLSPEFKAVSELAEKLYNDKPHDYLTQALREAYSPHFDLMIRHVVHTGSEDAKAALRKYSLIPN</sequence>
<dbReference type="RefSeq" id="XP_024581271.1">
    <property type="nucleotide sequence ID" value="XM_024731055.1"/>
</dbReference>
<reference evidence="2" key="1">
    <citation type="submission" date="2014-09" db="EMBL/GenBank/DDBJ databases">
        <authorList>
            <person name="Sharma Rahul"/>
            <person name="Thines Marco"/>
        </authorList>
    </citation>
    <scope>NUCLEOTIDE SEQUENCE [LARGE SCALE GENOMIC DNA]</scope>
</reference>
<dbReference type="AlphaFoldDB" id="A0A0P1AW83"/>
<evidence type="ECO:0000313" key="2">
    <source>
        <dbReference type="Proteomes" id="UP000054928"/>
    </source>
</evidence>
<dbReference type="GeneID" id="36396284"/>
<organism evidence="1 2">
    <name type="scientific">Plasmopara halstedii</name>
    <name type="common">Downy mildew of sunflower</name>
    <dbReference type="NCBI Taxonomy" id="4781"/>
    <lineage>
        <taxon>Eukaryota</taxon>
        <taxon>Sar</taxon>
        <taxon>Stramenopiles</taxon>
        <taxon>Oomycota</taxon>
        <taxon>Peronosporomycetes</taxon>
        <taxon>Peronosporales</taxon>
        <taxon>Peronosporaceae</taxon>
        <taxon>Plasmopara</taxon>
    </lineage>
</organism>